<feature type="transmembrane region" description="Helical" evidence="1">
    <location>
        <begin position="110"/>
        <end position="127"/>
    </location>
</feature>
<accession>A0AAV1JTS9</accession>
<evidence type="ECO:0000313" key="3">
    <source>
        <dbReference type="Proteomes" id="UP001497472"/>
    </source>
</evidence>
<protein>
    <recommendedName>
        <fullName evidence="4">Gustatory receptor</fullName>
    </recommendedName>
</protein>
<evidence type="ECO:0000313" key="2">
    <source>
        <dbReference type="EMBL" id="CAK1552914.1"/>
    </source>
</evidence>
<evidence type="ECO:0008006" key="4">
    <source>
        <dbReference type="Google" id="ProtNLM"/>
    </source>
</evidence>
<dbReference type="Proteomes" id="UP001497472">
    <property type="component" value="Unassembled WGS sequence"/>
</dbReference>
<keyword evidence="3" id="KW-1185">Reference proteome</keyword>
<organism evidence="2 3">
    <name type="scientific">Leptosia nina</name>
    <dbReference type="NCBI Taxonomy" id="320188"/>
    <lineage>
        <taxon>Eukaryota</taxon>
        <taxon>Metazoa</taxon>
        <taxon>Ecdysozoa</taxon>
        <taxon>Arthropoda</taxon>
        <taxon>Hexapoda</taxon>
        <taxon>Insecta</taxon>
        <taxon>Pterygota</taxon>
        <taxon>Neoptera</taxon>
        <taxon>Endopterygota</taxon>
        <taxon>Lepidoptera</taxon>
        <taxon>Glossata</taxon>
        <taxon>Ditrysia</taxon>
        <taxon>Papilionoidea</taxon>
        <taxon>Pieridae</taxon>
        <taxon>Pierinae</taxon>
        <taxon>Leptosia</taxon>
    </lineage>
</organism>
<proteinExistence type="predicted"/>
<evidence type="ECO:0000256" key="1">
    <source>
        <dbReference type="SAM" id="Phobius"/>
    </source>
</evidence>
<gene>
    <name evidence="2" type="ORF">LNINA_LOCUS11940</name>
</gene>
<reference evidence="2 3" key="1">
    <citation type="submission" date="2023-11" db="EMBL/GenBank/DDBJ databases">
        <authorList>
            <person name="Okamura Y."/>
        </authorList>
    </citation>
    <scope>NUCLEOTIDE SEQUENCE [LARGE SCALE GENOMIC DNA]</scope>
</reference>
<comment type="caution">
    <text evidence="2">The sequence shown here is derived from an EMBL/GenBank/DDBJ whole genome shotgun (WGS) entry which is preliminary data.</text>
</comment>
<feature type="transmembrane region" description="Helical" evidence="1">
    <location>
        <begin position="181"/>
        <end position="203"/>
    </location>
</feature>
<feature type="transmembrane region" description="Helical" evidence="1">
    <location>
        <begin position="76"/>
        <end position="98"/>
    </location>
</feature>
<keyword evidence="1" id="KW-0812">Transmembrane</keyword>
<feature type="transmembrane region" description="Helical" evidence="1">
    <location>
        <begin position="215"/>
        <end position="235"/>
    </location>
</feature>
<name>A0AAV1JTS9_9NEOP</name>
<feature type="transmembrane region" description="Helical" evidence="1">
    <location>
        <begin position="139"/>
        <end position="160"/>
    </location>
</feature>
<sequence>MTHGSVQLNSSTYMKPIRPDNNKDLKCTFNNETNGTSFHYKSNPIFKEHSRNDVVIASTSNAKPKMKLFKFPIFRIHPYTVFNTVMYIRLFLGHYFHTDESKIVSSLKRVYCLVFVFLFTIFFTYNLEIDLVTPDFYIPIKFGVLIILSFFFETSIIEQIMCVNSVYYKFHGFQERISCRVLLYQLAEFIVVLIKTGIYLFALREPPGSPLLDNVIIFSIGFSNFPKVFFLDLIYEAMKSLKRSLQKKSTTLNAIGRDDINYEILMMKQDLFAYKRLMNRFEMASVELQIGDTANFLMVMLDLVHIFFSLVALPVTSELITIERERILDILEKQIDRCLGK</sequence>
<dbReference type="AlphaFoldDB" id="A0AAV1JTS9"/>
<keyword evidence="1" id="KW-0472">Membrane</keyword>
<dbReference type="EMBL" id="CAVLEF010000182">
    <property type="protein sequence ID" value="CAK1552914.1"/>
    <property type="molecule type" value="Genomic_DNA"/>
</dbReference>
<keyword evidence="1" id="KW-1133">Transmembrane helix</keyword>